<feature type="compositionally biased region" description="Low complexity" evidence="1">
    <location>
        <begin position="70"/>
        <end position="96"/>
    </location>
</feature>
<evidence type="ECO:0000259" key="4">
    <source>
        <dbReference type="Pfam" id="PF18676"/>
    </source>
</evidence>
<evidence type="ECO:0000256" key="3">
    <source>
        <dbReference type="SAM" id="SignalP"/>
    </source>
</evidence>
<organism evidence="5 6">
    <name type="scientific">Dorea formicigenerans ATCC 27755</name>
    <dbReference type="NCBI Taxonomy" id="411461"/>
    <lineage>
        <taxon>Bacteria</taxon>
        <taxon>Bacillati</taxon>
        <taxon>Bacillota</taxon>
        <taxon>Clostridia</taxon>
        <taxon>Lachnospirales</taxon>
        <taxon>Lachnospiraceae</taxon>
        <taxon>Dorea</taxon>
    </lineage>
</organism>
<feature type="region of interest" description="Disordered" evidence="1">
    <location>
        <begin position="32"/>
        <end position="139"/>
    </location>
</feature>
<dbReference type="GeneID" id="92863242"/>
<dbReference type="NCBIfam" id="TIGR01167">
    <property type="entry name" value="LPXTG_anchor"/>
    <property type="match status" value="1"/>
</dbReference>
<keyword evidence="2" id="KW-1133">Transmembrane helix</keyword>
<feature type="compositionally biased region" description="Low complexity" evidence="1">
    <location>
        <begin position="127"/>
        <end position="139"/>
    </location>
</feature>
<feature type="signal peptide" evidence="3">
    <location>
        <begin position="1"/>
        <end position="29"/>
    </location>
</feature>
<dbReference type="STRING" id="411461.DORFOR_01273"/>
<gene>
    <name evidence="5" type="ORF">DORFOR_01273</name>
</gene>
<feature type="compositionally biased region" description="Polar residues" evidence="1">
    <location>
        <begin position="97"/>
        <end position="126"/>
    </location>
</feature>
<proteinExistence type="predicted"/>
<comment type="caution">
    <text evidence="5">The sequence shown here is derived from an EMBL/GenBank/DDBJ whole genome shotgun (WGS) entry which is preliminary data.</text>
</comment>
<feature type="domain" description="MBG" evidence="4">
    <location>
        <begin position="1124"/>
        <end position="1205"/>
    </location>
</feature>
<evidence type="ECO:0000256" key="2">
    <source>
        <dbReference type="SAM" id="Phobius"/>
    </source>
</evidence>
<feature type="chain" id="PRO_5002748485" evidence="3">
    <location>
        <begin position="30"/>
        <end position="1298"/>
    </location>
</feature>
<accession>B0G4T3</accession>
<reference evidence="5 6" key="1">
    <citation type="submission" date="2007-10" db="EMBL/GenBank/DDBJ databases">
        <title>Draft genome sequence of Dorea formicigenerans(ATCC 27755).</title>
        <authorList>
            <person name="Sudarsanam P."/>
            <person name="Ley R."/>
            <person name="Guruge J."/>
            <person name="Turnbaugh P.J."/>
            <person name="Mahowald M."/>
            <person name="Liep D."/>
            <person name="Gordon J."/>
        </authorList>
    </citation>
    <scope>NUCLEOTIDE SEQUENCE [LARGE SCALE GENOMIC DNA]</scope>
    <source>
        <strain evidence="5 6">ATCC 27755</strain>
    </source>
</reference>
<dbReference type="eggNOG" id="COG3210">
    <property type="taxonomic scope" value="Bacteria"/>
</dbReference>
<reference evidence="5 6" key="2">
    <citation type="submission" date="2007-10" db="EMBL/GenBank/DDBJ databases">
        <authorList>
            <person name="Fulton L."/>
            <person name="Clifton S."/>
            <person name="Fulton B."/>
            <person name="Xu J."/>
            <person name="Minx P."/>
            <person name="Pepin K.H."/>
            <person name="Johnson M."/>
            <person name="Thiruvilangam P."/>
            <person name="Bhonagiri V."/>
            <person name="Nash W.E."/>
            <person name="Wang C."/>
            <person name="Mardis E.R."/>
            <person name="Wilson R.K."/>
        </authorList>
    </citation>
    <scope>NUCLEOTIDE SEQUENCE [LARGE SCALE GENOMIC DNA]</scope>
    <source>
        <strain evidence="5 6">ATCC 27755</strain>
    </source>
</reference>
<dbReference type="RefSeq" id="WP_005332230.1">
    <property type="nucleotide sequence ID" value="NZ_AAXA02000012.1"/>
</dbReference>
<feature type="region of interest" description="Disordered" evidence="1">
    <location>
        <begin position="1223"/>
        <end position="1265"/>
    </location>
</feature>
<feature type="compositionally biased region" description="Polar residues" evidence="1">
    <location>
        <begin position="33"/>
        <end position="69"/>
    </location>
</feature>
<evidence type="ECO:0000313" key="6">
    <source>
        <dbReference type="Proteomes" id="UP000005359"/>
    </source>
</evidence>
<dbReference type="Proteomes" id="UP000005359">
    <property type="component" value="Unassembled WGS sequence"/>
</dbReference>
<dbReference type="Pfam" id="PF18676">
    <property type="entry name" value="MBG_2"/>
    <property type="match status" value="1"/>
</dbReference>
<keyword evidence="3" id="KW-0732">Signal</keyword>
<keyword evidence="2" id="KW-0472">Membrane</keyword>
<dbReference type="PaxDb" id="411461-DORFOR_01273"/>
<name>B0G4T3_9FIRM</name>
<protein>
    <submittedName>
        <fullName evidence="5">LPXTG-motif cell wall anchor domain protein</fullName>
    </submittedName>
</protein>
<dbReference type="EMBL" id="AAXA02000012">
    <property type="protein sequence ID" value="EDR47307.1"/>
    <property type="molecule type" value="Genomic_DNA"/>
</dbReference>
<dbReference type="InterPro" id="IPR041286">
    <property type="entry name" value="MBG_2"/>
</dbReference>
<feature type="transmembrane region" description="Helical" evidence="2">
    <location>
        <begin position="1272"/>
        <end position="1292"/>
    </location>
</feature>
<evidence type="ECO:0000313" key="5">
    <source>
        <dbReference type="EMBL" id="EDR47307.1"/>
    </source>
</evidence>
<keyword evidence="2" id="KW-0812">Transmembrane</keyword>
<sequence>MKKRKYKQLLASVIACSMVLSGMPATAYAAGNDTAQEVQSEDQTSGTAGSEDSSSAGQQENAGNQTTAGTNESTSTESDSNSQTNSSQDNTSKNNTAQSGTTQNNTAQSDTTQNNTAQSGTTQNNTASQPAAADAQSAQDAKAVKAGNVLEIHKGETIKGATLLKDFKDWFGAATRYRYKKTASTDDWNEITPLDLSKEYTLASGTVTVEKYIKTGGSWINPTMEWVQAGTFTVKNYSNVTFNVTNIEGAGVKIDGTAVTDTVKSYDTENKTFTVNDVDGYDVTVKNGETPMTPNADGFYTLPVTDATINVVYEATAGAFVNVTNPENGKITIDGQDIASKKVALNSTYTVNVTPDNGYAVENIFVNNNPVEDVTYANQTATVTLKTGDLDNEIFNITAQIVQCKLDVKDAEVSYHNGMSTDKIAQNIFAAVVGTDNVPEITLNDVTIEYDASLTGLGNWKAIGYQPEWYEPTLHEFGKSTEKIRITYKGTDKYPFMQKTVTITLKDLREETTLSINDGIMMKYQSTEMMDAVIKVLIAQNATVTDKAGNKIETTADDFTYTPSTDEWKAGEQEITVTYNGNEDYLSSSATTTITIKKGDAKVWVNSQNIKYGESFSQIFSSDPSDAAPLGMIVGIDGNGKSFVGFDVSNIVIKQKVPVIGTIEVPLEQAILALVPDGKVTVGNLMTVINKLPDLGDNAGIISAVQKVVNQILKIYPAAADWSISFKRPTESGVYLAAGASTSQNYNTAVGVGYLTIAPQSKDVKLEFNSPLPKNCTLTYEEAQEFDFSGKATQNGQTVSANIKTKYVGVTADGKWVSSKGNEPEDALREPGNYVEKIYTVGGNYVAAPIVRCYTVKKAETEIRFDDSIDLEVPYDGQPHGITAGVYHGDERIAEADIIYMSSSGYKSAEKPTDAGMYQVMASYKGDSKYACVDAKYTRLFIKQKVVTVTPNAPQNPIYYRDQLPEFTYTVTDENGKVLSEEEIASLGTVSVVKTPEDVTPGHYTIKAQVENANKNYDITCGDRKFDILARPITIKTMNMAIEYGDDVPDVDYYISDMNGELADPAIVSGADFPSLDFSIEGQDEGKHLAASTTPYAINVSGLDNANFKVTYEGGSLTVNPRKINISIDSKKKVEDDADPELTYTVSRATGEAVAQAVEDTTAASAVVEGDELGVTLTREAGETVGLYDIYANVEGLNSNYALAETPDGTDKFEIVKKGTVIDDNKKPSDQNPSGDKTTVKGDNKNNKNTNTAKKADNTKKNQPKTGDNSHVMFYLFMIEAAMVAAFITLIFRRRRRS</sequence>
<evidence type="ECO:0000256" key="1">
    <source>
        <dbReference type="SAM" id="MobiDB-lite"/>
    </source>
</evidence>